<dbReference type="EMBL" id="LAZR01001859">
    <property type="protein sequence ID" value="KKN37971.1"/>
    <property type="molecule type" value="Genomic_DNA"/>
</dbReference>
<accession>A0A0F9SM69</accession>
<protein>
    <submittedName>
        <fullName evidence="1">Uncharacterized protein</fullName>
    </submittedName>
</protein>
<dbReference type="AlphaFoldDB" id="A0A0F9SM69"/>
<evidence type="ECO:0000313" key="1">
    <source>
        <dbReference type="EMBL" id="KKN37971.1"/>
    </source>
</evidence>
<name>A0A0F9SM69_9ZZZZ</name>
<gene>
    <name evidence="1" type="ORF">LCGC14_0758130</name>
</gene>
<comment type="caution">
    <text evidence="1">The sequence shown here is derived from an EMBL/GenBank/DDBJ whole genome shotgun (WGS) entry which is preliminary data.</text>
</comment>
<reference evidence="1" key="1">
    <citation type="journal article" date="2015" name="Nature">
        <title>Complex archaea that bridge the gap between prokaryotes and eukaryotes.</title>
        <authorList>
            <person name="Spang A."/>
            <person name="Saw J.H."/>
            <person name="Jorgensen S.L."/>
            <person name="Zaremba-Niedzwiedzka K."/>
            <person name="Martijn J."/>
            <person name="Lind A.E."/>
            <person name="van Eijk R."/>
            <person name="Schleper C."/>
            <person name="Guy L."/>
            <person name="Ettema T.J."/>
        </authorList>
    </citation>
    <scope>NUCLEOTIDE SEQUENCE</scope>
</reference>
<organism evidence="1">
    <name type="scientific">marine sediment metagenome</name>
    <dbReference type="NCBI Taxonomy" id="412755"/>
    <lineage>
        <taxon>unclassified sequences</taxon>
        <taxon>metagenomes</taxon>
        <taxon>ecological metagenomes</taxon>
    </lineage>
</organism>
<proteinExistence type="predicted"/>
<sequence length="49" mass="5288">MGSSATEKESLVCKDPTLHIKRTGKGTDGKAENKDWNYCPYCGVKIIGG</sequence>